<dbReference type="WBParaSite" id="Hba_17338">
    <property type="protein sequence ID" value="Hba_17338"/>
    <property type="gene ID" value="Hba_17338"/>
</dbReference>
<name>A0A1I7XI13_HETBA</name>
<keyword evidence="1" id="KW-1185">Reference proteome</keyword>
<accession>A0A1I7XI13</accession>
<sequence length="67" mass="7501">MDRKAGGLAAIMAGQPIVKKKRDLRELVKQIASNYFDSVFYNQGQYEELWTMDAAVLFTSTTMVPVG</sequence>
<organism evidence="1 2">
    <name type="scientific">Heterorhabditis bacteriophora</name>
    <name type="common">Entomopathogenic nematode worm</name>
    <dbReference type="NCBI Taxonomy" id="37862"/>
    <lineage>
        <taxon>Eukaryota</taxon>
        <taxon>Metazoa</taxon>
        <taxon>Ecdysozoa</taxon>
        <taxon>Nematoda</taxon>
        <taxon>Chromadorea</taxon>
        <taxon>Rhabditida</taxon>
        <taxon>Rhabditina</taxon>
        <taxon>Rhabditomorpha</taxon>
        <taxon>Strongyloidea</taxon>
        <taxon>Heterorhabditidae</taxon>
        <taxon>Heterorhabditis</taxon>
    </lineage>
</organism>
<dbReference type="AlphaFoldDB" id="A0A1I7XI13"/>
<evidence type="ECO:0000313" key="1">
    <source>
        <dbReference type="Proteomes" id="UP000095283"/>
    </source>
</evidence>
<proteinExistence type="predicted"/>
<evidence type="ECO:0000313" key="2">
    <source>
        <dbReference type="WBParaSite" id="Hba_17338"/>
    </source>
</evidence>
<dbReference type="Proteomes" id="UP000095283">
    <property type="component" value="Unplaced"/>
</dbReference>
<reference evidence="2" key="1">
    <citation type="submission" date="2016-11" db="UniProtKB">
        <authorList>
            <consortium name="WormBaseParasite"/>
        </authorList>
    </citation>
    <scope>IDENTIFICATION</scope>
</reference>
<protein>
    <submittedName>
        <fullName evidence="2">Glycosyltransferase</fullName>
    </submittedName>
</protein>